<reference evidence="1 2" key="1">
    <citation type="submission" date="2019-03" db="EMBL/GenBank/DDBJ databases">
        <title>Genomic Encyclopedia of Type Strains, Phase III (KMG-III): the genomes of soil and plant-associated and newly described type strains.</title>
        <authorList>
            <person name="Whitman W."/>
        </authorList>
    </citation>
    <scope>NUCLEOTIDE SEQUENCE [LARGE SCALE GENOMIC DNA]</scope>
    <source>
        <strain evidence="1 2">CGMCC 1.12802</strain>
    </source>
</reference>
<keyword evidence="2" id="KW-1185">Reference proteome</keyword>
<protein>
    <recommendedName>
        <fullName evidence="3">DUF2586 family protein</fullName>
    </recommendedName>
</protein>
<evidence type="ECO:0008006" key="3">
    <source>
        <dbReference type="Google" id="ProtNLM"/>
    </source>
</evidence>
<gene>
    <name evidence="1" type="ORF">B0I22_0290</name>
</gene>
<dbReference type="RefSeq" id="WP_133942816.1">
    <property type="nucleotide sequence ID" value="NZ_SOEO01000001.1"/>
</dbReference>
<dbReference type="InterPro" id="IPR019694">
    <property type="entry name" value="Phage_HP1_Orf23"/>
</dbReference>
<sequence length="386" mass="41159">MAQGTGTPKVIANVTNGNLLRQINITDGVAGIVATAKTAGLIGKVETVYSLDDAISKGYSETAEPFIYGILNEFYTELGGSCEFWILGTEDTMTMAQAVTSTNNNGAKKLLTVSRGRVNLVGILRDPAVAYNAGADFMDADVATAVTASKPLAEYQQSINRPVRILIEGRVANTSVANDYEPNTATNGYAGVVLGSVESKGTGAVGLALARAVKYEAHIKIGSGENGALSISSAYIGDRLVDEFTPTELDNFANAGFIVLHIREGISGYFFGRDNMCSDDDFRILVYGRLIDKAQRISTATTTPFIETAVRVNPDGTVNDADATYLEETIKAQLLAQMGDQISGADVIIPLDQDLINTNTLEMTVKIQPLGYMTWIIINLGLSKTI</sequence>
<dbReference type="Pfam" id="PF10758">
    <property type="entry name" value="DUF2586"/>
    <property type="match status" value="1"/>
</dbReference>
<dbReference type="OrthoDB" id="1318179at2"/>
<name>A0A4R8I9J8_9FLAO</name>
<evidence type="ECO:0000313" key="1">
    <source>
        <dbReference type="EMBL" id="TDX86180.1"/>
    </source>
</evidence>
<dbReference type="EMBL" id="SOEO01000001">
    <property type="protein sequence ID" value="TDX86180.1"/>
    <property type="molecule type" value="Genomic_DNA"/>
</dbReference>
<proteinExistence type="predicted"/>
<comment type="caution">
    <text evidence="1">The sequence shown here is derived from an EMBL/GenBank/DDBJ whole genome shotgun (WGS) entry which is preliminary data.</text>
</comment>
<organism evidence="1 2">
    <name type="scientific">Epilithonimonas xixisoli</name>
    <dbReference type="NCBI Taxonomy" id="1476462"/>
    <lineage>
        <taxon>Bacteria</taxon>
        <taxon>Pseudomonadati</taxon>
        <taxon>Bacteroidota</taxon>
        <taxon>Flavobacteriia</taxon>
        <taxon>Flavobacteriales</taxon>
        <taxon>Weeksellaceae</taxon>
        <taxon>Chryseobacterium group</taxon>
        <taxon>Epilithonimonas</taxon>
    </lineage>
</organism>
<evidence type="ECO:0000313" key="2">
    <source>
        <dbReference type="Proteomes" id="UP000295313"/>
    </source>
</evidence>
<dbReference type="Proteomes" id="UP000295313">
    <property type="component" value="Unassembled WGS sequence"/>
</dbReference>
<accession>A0A4R8I9J8</accession>
<dbReference type="AlphaFoldDB" id="A0A4R8I9J8"/>